<dbReference type="PANTHER" id="PTHR30419">
    <property type="entry name" value="HTH-TYPE TRANSCRIPTIONAL REGULATOR YBHD"/>
    <property type="match status" value="1"/>
</dbReference>
<evidence type="ECO:0000259" key="5">
    <source>
        <dbReference type="PROSITE" id="PS50931"/>
    </source>
</evidence>
<reference evidence="6 7" key="1">
    <citation type="submission" date="2021-03" db="EMBL/GenBank/DDBJ databases">
        <authorList>
            <person name="Peeters C."/>
        </authorList>
    </citation>
    <scope>NUCLEOTIDE SEQUENCE [LARGE SCALE GENOMIC DNA]</scope>
    <source>
        <strain evidence="6 7">LMG 26411</strain>
    </source>
</reference>
<name>A0ABM8TV97_9BURK</name>
<evidence type="ECO:0000256" key="2">
    <source>
        <dbReference type="ARBA" id="ARBA00023015"/>
    </source>
</evidence>
<feature type="domain" description="HTH lysR-type" evidence="5">
    <location>
        <begin position="1"/>
        <end position="58"/>
    </location>
</feature>
<sequence length="312" mass="33951">MNYSAWKLFLAAADLGSLSKVAQSYGTSQPHISRQLNELEQECGGRLFQRTGRGVVLTEFGERVAPKVRAWVAGTDQLVNDIHSTSGKPIGTVRLGILPSTAHPLVSTLYYRLKERYPLVQLSVREGQGAQLENWLEAGHVDLAILFRHSPVPRHGDVYLVETATYLVGAEGDDVTANPTVPFSALQNLPLVMFCRPNSWRDRLDQLALEHGVALNVAVEADSLSLQTHIVADGGMYALLGPYAISNAGRDCRLQASKIINPQITRHIALAMSRHGELTLACRTVMQLVREIAQSGGPELTGRGIEVPSTTG</sequence>
<evidence type="ECO:0000313" key="7">
    <source>
        <dbReference type="Proteomes" id="UP000672657"/>
    </source>
</evidence>
<dbReference type="InterPro" id="IPR000847">
    <property type="entry name" value="LysR_HTH_N"/>
</dbReference>
<dbReference type="Pfam" id="PF00126">
    <property type="entry name" value="HTH_1"/>
    <property type="match status" value="1"/>
</dbReference>
<dbReference type="RefSeq" id="WP_211958329.1">
    <property type="nucleotide sequence ID" value="NZ_CAJPVI010000084.1"/>
</dbReference>
<dbReference type="Gene3D" id="3.40.190.290">
    <property type="match status" value="1"/>
</dbReference>
<keyword evidence="7" id="KW-1185">Reference proteome</keyword>
<accession>A0ABM8TV97</accession>
<dbReference type="InterPro" id="IPR036388">
    <property type="entry name" value="WH-like_DNA-bd_sf"/>
</dbReference>
<dbReference type="SUPFAM" id="SSF53850">
    <property type="entry name" value="Periplasmic binding protein-like II"/>
    <property type="match status" value="1"/>
</dbReference>
<dbReference type="Gene3D" id="1.10.10.10">
    <property type="entry name" value="Winged helix-like DNA-binding domain superfamily/Winged helix DNA-binding domain"/>
    <property type="match status" value="1"/>
</dbReference>
<evidence type="ECO:0000256" key="1">
    <source>
        <dbReference type="ARBA" id="ARBA00009437"/>
    </source>
</evidence>
<dbReference type="PROSITE" id="PS50931">
    <property type="entry name" value="HTH_LYSR"/>
    <property type="match status" value="1"/>
</dbReference>
<dbReference type="InterPro" id="IPR005119">
    <property type="entry name" value="LysR_subst-bd"/>
</dbReference>
<dbReference type="InterPro" id="IPR036390">
    <property type="entry name" value="WH_DNA-bd_sf"/>
</dbReference>
<comment type="similarity">
    <text evidence="1">Belongs to the LysR transcriptional regulatory family.</text>
</comment>
<evidence type="ECO:0000313" key="6">
    <source>
        <dbReference type="EMBL" id="CAG2160572.1"/>
    </source>
</evidence>
<keyword evidence="3" id="KW-0238">DNA-binding</keyword>
<keyword evidence="4" id="KW-0804">Transcription</keyword>
<organism evidence="6 7">
    <name type="scientific">Cupriavidus numazuensis</name>
    <dbReference type="NCBI Taxonomy" id="221992"/>
    <lineage>
        <taxon>Bacteria</taxon>
        <taxon>Pseudomonadati</taxon>
        <taxon>Pseudomonadota</taxon>
        <taxon>Betaproteobacteria</taxon>
        <taxon>Burkholderiales</taxon>
        <taxon>Burkholderiaceae</taxon>
        <taxon>Cupriavidus</taxon>
    </lineage>
</organism>
<gene>
    <name evidence="6" type="primary">cynR_14</name>
    <name evidence="6" type="ORF">LMG26411_07585</name>
</gene>
<dbReference type="EMBL" id="CAJPVI010000084">
    <property type="protein sequence ID" value="CAG2160572.1"/>
    <property type="molecule type" value="Genomic_DNA"/>
</dbReference>
<dbReference type="Pfam" id="PF03466">
    <property type="entry name" value="LysR_substrate"/>
    <property type="match status" value="1"/>
</dbReference>
<evidence type="ECO:0000256" key="4">
    <source>
        <dbReference type="ARBA" id="ARBA00023163"/>
    </source>
</evidence>
<comment type="caution">
    <text evidence="6">The sequence shown here is derived from an EMBL/GenBank/DDBJ whole genome shotgun (WGS) entry which is preliminary data.</text>
</comment>
<dbReference type="Proteomes" id="UP000672657">
    <property type="component" value="Unassembled WGS sequence"/>
</dbReference>
<dbReference type="SUPFAM" id="SSF46785">
    <property type="entry name" value="Winged helix' DNA-binding domain"/>
    <property type="match status" value="1"/>
</dbReference>
<dbReference type="InterPro" id="IPR050950">
    <property type="entry name" value="HTH-type_LysR_regulators"/>
</dbReference>
<evidence type="ECO:0000256" key="3">
    <source>
        <dbReference type="ARBA" id="ARBA00023125"/>
    </source>
</evidence>
<keyword evidence="2" id="KW-0805">Transcription regulation</keyword>
<protein>
    <submittedName>
        <fullName evidence="6">HTH-type transcriptional regulator CynR</fullName>
    </submittedName>
</protein>
<proteinExistence type="inferred from homology"/>